<evidence type="ECO:0000313" key="3">
    <source>
        <dbReference type="Proteomes" id="UP000267029"/>
    </source>
</evidence>
<dbReference type="STRING" id="53468.A0A0R3U7C4"/>
<name>A0A0R3U7C4_MESCO</name>
<dbReference type="InterPro" id="IPR011992">
    <property type="entry name" value="EF-hand-dom_pair"/>
</dbReference>
<dbReference type="PROSITE" id="PS50222">
    <property type="entry name" value="EF_HAND_2"/>
    <property type="match status" value="3"/>
</dbReference>
<dbReference type="Gene3D" id="1.10.238.10">
    <property type="entry name" value="EF-hand"/>
    <property type="match status" value="4"/>
</dbReference>
<keyword evidence="3" id="KW-1185">Reference proteome</keyword>
<dbReference type="EMBL" id="UXSR01000486">
    <property type="protein sequence ID" value="VDD76720.1"/>
    <property type="molecule type" value="Genomic_DNA"/>
</dbReference>
<dbReference type="OrthoDB" id="272072at2759"/>
<dbReference type="InterPro" id="IPR002048">
    <property type="entry name" value="EF_hand_dom"/>
</dbReference>
<dbReference type="Proteomes" id="UP000267029">
    <property type="component" value="Unassembled WGS sequence"/>
</dbReference>
<organism evidence="2 3">
    <name type="scientific">Mesocestoides corti</name>
    <name type="common">Flatworm</name>
    <dbReference type="NCBI Taxonomy" id="53468"/>
    <lineage>
        <taxon>Eukaryota</taxon>
        <taxon>Metazoa</taxon>
        <taxon>Spiralia</taxon>
        <taxon>Lophotrochozoa</taxon>
        <taxon>Platyhelminthes</taxon>
        <taxon>Cestoda</taxon>
        <taxon>Eucestoda</taxon>
        <taxon>Cyclophyllidea</taxon>
        <taxon>Mesocestoididae</taxon>
        <taxon>Mesocestoides</taxon>
    </lineage>
</organism>
<evidence type="ECO:0000259" key="1">
    <source>
        <dbReference type="PROSITE" id="PS50222"/>
    </source>
</evidence>
<dbReference type="PANTHER" id="PTHR20875">
    <property type="entry name" value="EF-HAND CALCIUM-BINDING DOMAIN-CONTAINING PROTEIN 6-RELATED"/>
    <property type="match status" value="1"/>
</dbReference>
<protein>
    <recommendedName>
        <fullName evidence="1">EF-hand domain-containing protein</fullName>
    </recommendedName>
</protein>
<dbReference type="PANTHER" id="PTHR20875:SF0">
    <property type="entry name" value="GH12158P"/>
    <property type="match status" value="1"/>
</dbReference>
<dbReference type="InterPro" id="IPR052603">
    <property type="entry name" value="EFCB6"/>
</dbReference>
<gene>
    <name evidence="2" type="ORF">MCOS_LOCUS2723</name>
</gene>
<reference evidence="2 3" key="1">
    <citation type="submission" date="2018-10" db="EMBL/GenBank/DDBJ databases">
        <authorList>
            <consortium name="Pathogen Informatics"/>
        </authorList>
    </citation>
    <scope>NUCLEOTIDE SEQUENCE [LARGE SCALE GENOMIC DNA]</scope>
</reference>
<feature type="domain" description="EF-hand" evidence="1">
    <location>
        <begin position="875"/>
        <end position="910"/>
    </location>
</feature>
<dbReference type="SMART" id="SM00054">
    <property type="entry name" value="EFh"/>
    <property type="match status" value="3"/>
</dbReference>
<proteinExistence type="predicted"/>
<evidence type="ECO:0000313" key="2">
    <source>
        <dbReference type="EMBL" id="VDD76720.1"/>
    </source>
</evidence>
<dbReference type="SUPFAM" id="SSF47473">
    <property type="entry name" value="EF-hand"/>
    <property type="match status" value="4"/>
</dbReference>
<sequence length="955" mass="111130">MDCLSPITKIEGCLRDIANERGIRATEYFIDYDKLRHGKISEDVFFRILDRNFGFIANDEQKKHIIKKFGDGTFINWRKFASCIDPKIEENDVSIFPQNQIAEFNRNHYGCMSKDSIEDNETFRPIISRINQFIKYKGIVLRECYRDFDPLNSGKFFRNFPGPADINEAEICALAKRYSVPNRPGMVDYRRLENDIIDLDQAEKVAKHGVPIVEKNPDTHIFDKTELETPSVQQLLERIAFVAYRQGIRFRDFFRDFDPLRRNEVTEHQFNLVLGRALERSVKLQPTDIQKLANYFRSKKNKFMISYQGFCEEVDLPLHEMDLCKAPLVQPLVPNTGATSRPLQALSEDDEVKVSETIKRLRTKVRSERIPTYQYFQDFDAGTALTQVVTPNQMARIFSFLKLDVTWEECQRLSRKFADAATDLVNYAALCQAIDPFCKIAKRVKCYADADPQPQPPPRIGEFPKPRDRANWDALSTPKALSVGDNVPADVLMSRIRHLVLVNRIQLKKYFEDFDNLRSGRVSRSQFERALSVAGITRVGMHDLTPAQVETLANAYAWTPDPSRVNWRRFVGDVDAVFTAPEIEQNPLCQVVPSATFVAPKPGTGDWDSATEEMKDRCGCAMRHLRRNITERRVDMKPEFQAFDKINRGHVKVHNFKQIISSLRFHLPDDQLDAVIAKYADDYGFNYRRFLNDIDPPAEESLHYEYPKRIKRLREAFNEQQKPHESEPVVRDVVGVMDYIKREVTRSAHAVGEIDVFHQRIRLSEWFRDYDPLRHGKISRQQFRRAMNLLPIPLKETEFNCIEHYYKADDPNDVRWKDFCDEIELIFSTPLLEKDPLKQPDVYQSESAVSRNHLPTEVAEAADRAIKKIGNRARSKRTQLTQWFNDYDKTHRMTLSQNQFRRVLHNLGLAEDISKHEWDALYARYRHPVGLIDDVDYLAFADDVFRLAGMAYRVP</sequence>
<dbReference type="GO" id="GO:0005509">
    <property type="term" value="F:calcium ion binding"/>
    <property type="evidence" value="ECO:0007669"/>
    <property type="project" value="InterPro"/>
</dbReference>
<feature type="domain" description="EF-hand" evidence="1">
    <location>
        <begin position="758"/>
        <end position="793"/>
    </location>
</feature>
<accession>A0A0R3U7C4</accession>
<dbReference type="AlphaFoldDB" id="A0A0R3U7C4"/>
<feature type="domain" description="EF-hand" evidence="1">
    <location>
        <begin position="502"/>
        <end position="537"/>
    </location>
</feature>